<evidence type="ECO:0000259" key="4">
    <source>
        <dbReference type="PROSITE" id="PS51781"/>
    </source>
</evidence>
<dbReference type="CDD" id="cd02696">
    <property type="entry name" value="MurNAc-LAA"/>
    <property type="match status" value="1"/>
</dbReference>
<keyword evidence="2" id="KW-0961">Cell wall biogenesis/degradation</keyword>
<dbReference type="InterPro" id="IPR003646">
    <property type="entry name" value="SH3-like_bac-type"/>
</dbReference>
<sequence length="290" mass="33019">MNRINLWFKKRRIKPVPVIGVAVLLIVLLIIIISLLIPNEDEPKTLSMKEDGELRTGPAAYYPIIFDVKKGDNFEITDRKGKWFEVKNDDNEKGWIAGWHTNLDIKEDVNPVLKPLKDKVIVLDPGHGGSDQGAASSKHKDVTEKVITLETAKELKNMLEDEGAKVKMTRTTDEYVKLKDRQEDGDVFISIHNDALDSYAPHGLTVYYHHDTQKDFAKTLHTSINQKSILSDRGVRNENFQVIRQTKMPAVLLELGYISNPTDEDLIVDRKYRHIVETGIVDGLKVYFSN</sequence>
<dbReference type="InterPro" id="IPR002508">
    <property type="entry name" value="MurNAc-LAA_cat"/>
</dbReference>
<evidence type="ECO:0000313" key="5">
    <source>
        <dbReference type="EMBL" id="PTI30321.1"/>
    </source>
</evidence>
<evidence type="ECO:0000256" key="1">
    <source>
        <dbReference type="ARBA" id="ARBA00022801"/>
    </source>
</evidence>
<organism evidence="5 6">
    <name type="scientific">Mammaliicoccus vitulinus</name>
    <dbReference type="NCBI Taxonomy" id="71237"/>
    <lineage>
        <taxon>Bacteria</taxon>
        <taxon>Bacillati</taxon>
        <taxon>Bacillota</taxon>
        <taxon>Bacilli</taxon>
        <taxon>Bacillales</taxon>
        <taxon>Staphylococcaceae</taxon>
        <taxon>Mammaliicoccus</taxon>
    </lineage>
</organism>
<dbReference type="SMART" id="SM00287">
    <property type="entry name" value="SH3b"/>
    <property type="match status" value="1"/>
</dbReference>
<dbReference type="Pfam" id="PF01520">
    <property type="entry name" value="Amidase_3"/>
    <property type="match status" value="1"/>
</dbReference>
<feature type="domain" description="SH3b" evidence="4">
    <location>
        <begin position="41"/>
        <end position="104"/>
    </location>
</feature>
<dbReference type="AlphaFoldDB" id="A0A2T4PV51"/>
<dbReference type="Pfam" id="PF08239">
    <property type="entry name" value="SH3_3"/>
    <property type="match status" value="1"/>
</dbReference>
<protein>
    <submittedName>
        <fullName evidence="5">Cell wall amidase</fullName>
    </submittedName>
</protein>
<reference evidence="5 6" key="1">
    <citation type="journal article" date="2016" name="Front. Microbiol.">
        <title>Comprehensive Phylogenetic Analysis of Bovine Non-aureus Staphylococci Species Based on Whole-Genome Sequencing.</title>
        <authorList>
            <person name="Naushad S."/>
            <person name="Barkema H.W."/>
            <person name="Luby C."/>
            <person name="Condas L.A."/>
            <person name="Nobrega D.B."/>
            <person name="Carson D.A."/>
            <person name="De Buck J."/>
        </authorList>
    </citation>
    <scope>NUCLEOTIDE SEQUENCE [LARGE SCALE GENOMIC DNA]</scope>
    <source>
        <strain evidence="5 6">SNUC 2204</strain>
    </source>
</reference>
<dbReference type="OrthoDB" id="9806267at2"/>
<dbReference type="EMBL" id="PZFK01000006">
    <property type="protein sequence ID" value="PTI30321.1"/>
    <property type="molecule type" value="Genomic_DNA"/>
</dbReference>
<dbReference type="Gene3D" id="3.40.630.40">
    <property type="entry name" value="Zn-dependent exopeptidases"/>
    <property type="match status" value="1"/>
</dbReference>
<dbReference type="GO" id="GO:0009253">
    <property type="term" value="P:peptidoglycan catabolic process"/>
    <property type="evidence" value="ECO:0007669"/>
    <property type="project" value="InterPro"/>
</dbReference>
<dbReference type="GO" id="GO:0008745">
    <property type="term" value="F:N-acetylmuramoyl-L-alanine amidase activity"/>
    <property type="evidence" value="ECO:0007669"/>
    <property type="project" value="InterPro"/>
</dbReference>
<dbReference type="GO" id="GO:0030288">
    <property type="term" value="C:outer membrane-bounded periplasmic space"/>
    <property type="evidence" value="ECO:0007669"/>
    <property type="project" value="TreeGrafter"/>
</dbReference>
<dbReference type="InterPro" id="IPR050695">
    <property type="entry name" value="N-acetylmuramoyl_amidase_3"/>
</dbReference>
<dbReference type="Proteomes" id="UP000241209">
    <property type="component" value="Unassembled WGS sequence"/>
</dbReference>
<evidence type="ECO:0000313" key="6">
    <source>
        <dbReference type="Proteomes" id="UP000241209"/>
    </source>
</evidence>
<keyword evidence="1" id="KW-0378">Hydrolase</keyword>
<dbReference type="PANTHER" id="PTHR30404:SF7">
    <property type="entry name" value="CELL WALL AMIDASE LYTH-RELATED"/>
    <property type="match status" value="1"/>
</dbReference>
<dbReference type="GO" id="GO:0071555">
    <property type="term" value="P:cell wall organization"/>
    <property type="evidence" value="ECO:0007669"/>
    <property type="project" value="UniProtKB-KW"/>
</dbReference>
<dbReference type="SMART" id="SM00646">
    <property type="entry name" value="Ami_3"/>
    <property type="match status" value="1"/>
</dbReference>
<keyword evidence="3" id="KW-0812">Transmembrane</keyword>
<dbReference type="STRING" id="1167632.GCA_000286335_00825"/>
<evidence type="ECO:0000256" key="2">
    <source>
        <dbReference type="ARBA" id="ARBA00023316"/>
    </source>
</evidence>
<name>A0A2T4PV51_9STAP</name>
<comment type="caution">
    <text evidence="5">The sequence shown here is derived from an EMBL/GenBank/DDBJ whole genome shotgun (WGS) entry which is preliminary data.</text>
</comment>
<dbReference type="PROSITE" id="PS51781">
    <property type="entry name" value="SH3B"/>
    <property type="match status" value="1"/>
</dbReference>
<keyword evidence="3" id="KW-1133">Transmembrane helix</keyword>
<gene>
    <name evidence="5" type="ORF">BU072_03990</name>
</gene>
<accession>A0A2T4PV51</accession>
<evidence type="ECO:0000256" key="3">
    <source>
        <dbReference type="SAM" id="Phobius"/>
    </source>
</evidence>
<feature type="transmembrane region" description="Helical" evidence="3">
    <location>
        <begin position="16"/>
        <end position="37"/>
    </location>
</feature>
<dbReference type="GeneID" id="64116593"/>
<dbReference type="SUPFAM" id="SSF53187">
    <property type="entry name" value="Zn-dependent exopeptidases"/>
    <property type="match status" value="1"/>
</dbReference>
<proteinExistence type="predicted"/>
<dbReference type="PANTHER" id="PTHR30404">
    <property type="entry name" value="N-ACETYLMURAMOYL-L-ALANINE AMIDASE"/>
    <property type="match status" value="1"/>
</dbReference>
<dbReference type="RefSeq" id="WP_016911533.1">
    <property type="nucleotide sequence ID" value="NZ_BMDF01000001.1"/>
</dbReference>
<dbReference type="Gene3D" id="2.30.30.40">
    <property type="entry name" value="SH3 Domains"/>
    <property type="match status" value="1"/>
</dbReference>
<keyword evidence="3" id="KW-0472">Membrane</keyword>